<protein>
    <submittedName>
        <fullName evidence="1">Uncharacterized protein</fullName>
    </submittedName>
</protein>
<proteinExistence type="predicted"/>
<dbReference type="Proteomes" id="UP001179121">
    <property type="component" value="Chromosome"/>
</dbReference>
<dbReference type="KEGG" id="nti:DNFV4_02952"/>
<dbReference type="InterPro" id="IPR007813">
    <property type="entry name" value="PilN"/>
</dbReference>
<dbReference type="RefSeq" id="WP_289269244.1">
    <property type="nucleotide sequence ID" value="NZ_OX365700.1"/>
</dbReference>
<evidence type="ECO:0000313" key="2">
    <source>
        <dbReference type="Proteomes" id="UP001179121"/>
    </source>
</evidence>
<dbReference type="PANTHER" id="PTHR40278:SF1">
    <property type="entry name" value="DNA UTILIZATION PROTEIN HOFN"/>
    <property type="match status" value="1"/>
</dbReference>
<sequence length="208" mass="23336">MKIRNLISLRNAIQDLLAAPLSFRINLSSYSHPAVFPIRWGLMGAACLLAAFIAWDLLDGYHLYGEIAELRASVARLQEQDRQLSAAAQHEGIDLTDSALQRLPAEVAFVNRLVEQREFSWTSFLSELEKAVPARVGILSIRLDPSSAVIRLSGSAVTFEDATSFLTTLQDHPHFRDPVLIQHQNREDGLVEFHVQIHYRGHAKDRAT</sequence>
<dbReference type="AlphaFoldDB" id="A0AA86T6H8"/>
<organism evidence="1 2">
    <name type="scientific">Nitrospira tepida</name>
    <dbReference type="NCBI Taxonomy" id="2973512"/>
    <lineage>
        <taxon>Bacteria</taxon>
        <taxon>Pseudomonadati</taxon>
        <taxon>Nitrospirota</taxon>
        <taxon>Nitrospiria</taxon>
        <taxon>Nitrospirales</taxon>
        <taxon>Nitrospiraceae</taxon>
        <taxon>Nitrospira</taxon>
    </lineage>
</organism>
<dbReference type="InterPro" id="IPR052534">
    <property type="entry name" value="Extracell_DNA_Util/SecSys_Comp"/>
</dbReference>
<gene>
    <name evidence="1" type="ORF">DNFV4_02952</name>
</gene>
<name>A0AA86T6H8_9BACT</name>
<accession>A0AA86T6H8</accession>
<dbReference type="PANTHER" id="PTHR40278">
    <property type="entry name" value="DNA UTILIZATION PROTEIN HOFN"/>
    <property type="match status" value="1"/>
</dbReference>
<evidence type="ECO:0000313" key="1">
    <source>
        <dbReference type="EMBL" id="CAI4032522.1"/>
    </source>
</evidence>
<dbReference type="EMBL" id="OX365700">
    <property type="protein sequence ID" value="CAI4032522.1"/>
    <property type="molecule type" value="Genomic_DNA"/>
</dbReference>
<reference evidence="1" key="1">
    <citation type="submission" date="2022-10" db="EMBL/GenBank/DDBJ databases">
        <authorList>
            <person name="Koch H."/>
        </authorList>
    </citation>
    <scope>NUCLEOTIDE SEQUENCE</scope>
    <source>
        <strain evidence="1">DNF</strain>
    </source>
</reference>
<keyword evidence="2" id="KW-1185">Reference proteome</keyword>
<dbReference type="Pfam" id="PF05137">
    <property type="entry name" value="PilN"/>
    <property type="match status" value="1"/>
</dbReference>